<dbReference type="EMBL" id="JXYA01000002">
    <property type="protein sequence ID" value="KJZ13072.1"/>
    <property type="molecule type" value="Genomic_DNA"/>
</dbReference>
<dbReference type="InterPro" id="IPR035919">
    <property type="entry name" value="EAL_sf"/>
</dbReference>
<dbReference type="GO" id="GO:0071111">
    <property type="term" value="F:cyclic-guanylate-specific phosphodiesterase activity"/>
    <property type="evidence" value="ECO:0007669"/>
    <property type="project" value="InterPro"/>
</dbReference>
<accession>A0A0F4R2Q3</accession>
<dbReference type="OrthoDB" id="9814202at2"/>
<dbReference type="InterPro" id="IPR000160">
    <property type="entry name" value="GGDEF_dom"/>
</dbReference>
<dbReference type="InterPro" id="IPR000014">
    <property type="entry name" value="PAS"/>
</dbReference>
<sequence>MKNQLTQLLDIAYLSYDEQGQIITLSEAAERMLDLKPRDVLSQKLVFIDEDFKELSISEILFDPIFDQIELGVSIDNSSVTWVKLYSFRQEDLHYVRLEPIEELISIRRLNKQLAIRDPHTGLLYRDAFISKIKEQPHQGTICCVRICNFQRISEVWNIGVANLVFMEILARFQGEFDKGIFSKHSSDCYCVFIPHFVPINIETLYKQLNEPFNFNGNSFYSNVSLGYYKEQPDDDHELSLNKAEMATFDSLSDHNRLVEFKETLAKQIERQNKIETGLRSALYQGNLTDSFEVVFQPIHDTKTERLIGAECLMRWQLDGQPVPPSEFIPIIESTGEINKLTHFTLSQINVLKGLLAEEQIEASLFRFAINISVVEILDVNFTTRLLQALDRLALNPAKIKLELTESALIDNFNYINEILQKLQSQGLMISIDDFGTGYSSLSYLCKLHFDEIKIDRAFVTHVVSDGKMQSLFNSIVSLAKNLDKPLVAEGIEHLDQMIYAKAKGVEYVQGYYYSKPLSIKDFVDYVVADKSSYLHFEE</sequence>
<organism evidence="3 4">
    <name type="scientific">Pseudoalteromonas rubra</name>
    <dbReference type="NCBI Taxonomy" id="43658"/>
    <lineage>
        <taxon>Bacteria</taxon>
        <taxon>Pseudomonadati</taxon>
        <taxon>Pseudomonadota</taxon>
        <taxon>Gammaproteobacteria</taxon>
        <taxon>Alteromonadales</taxon>
        <taxon>Pseudoalteromonadaceae</taxon>
        <taxon>Pseudoalteromonas</taxon>
    </lineage>
</organism>
<dbReference type="CDD" id="cd01948">
    <property type="entry name" value="EAL"/>
    <property type="match status" value="1"/>
</dbReference>
<feature type="domain" description="PAS" evidence="1">
    <location>
        <begin position="1"/>
        <end position="47"/>
    </location>
</feature>
<reference evidence="3 4" key="1">
    <citation type="journal article" date="2015" name="BMC Genomics">
        <title>Genome mining reveals unlocked bioactive potential of marine Gram-negative bacteria.</title>
        <authorList>
            <person name="Machado H."/>
            <person name="Sonnenschein E.C."/>
            <person name="Melchiorsen J."/>
            <person name="Gram L."/>
        </authorList>
    </citation>
    <scope>NUCLEOTIDE SEQUENCE [LARGE SCALE GENOMIC DNA]</scope>
    <source>
        <strain evidence="3 4">S2471</strain>
    </source>
</reference>
<dbReference type="RefSeq" id="WP_046003226.1">
    <property type="nucleotide sequence ID" value="NZ_JXYA01000002.1"/>
</dbReference>
<dbReference type="Gene3D" id="3.20.20.450">
    <property type="entry name" value="EAL domain"/>
    <property type="match status" value="1"/>
</dbReference>
<dbReference type="Proteomes" id="UP000033452">
    <property type="component" value="Unassembled WGS sequence"/>
</dbReference>
<dbReference type="SMART" id="SM00052">
    <property type="entry name" value="EAL"/>
    <property type="match status" value="1"/>
</dbReference>
<dbReference type="SMART" id="SM00267">
    <property type="entry name" value="GGDEF"/>
    <property type="match status" value="1"/>
</dbReference>
<name>A0A0F4R2Q3_9GAMM</name>
<proteinExistence type="predicted"/>
<dbReference type="PANTHER" id="PTHR33121:SF70">
    <property type="entry name" value="SIGNALING PROTEIN YKOW"/>
    <property type="match status" value="1"/>
</dbReference>
<dbReference type="PROSITE" id="PS50112">
    <property type="entry name" value="PAS"/>
    <property type="match status" value="1"/>
</dbReference>
<evidence type="ECO:0000259" key="1">
    <source>
        <dbReference type="PROSITE" id="PS50112"/>
    </source>
</evidence>
<dbReference type="Pfam" id="PF00563">
    <property type="entry name" value="EAL"/>
    <property type="match status" value="1"/>
</dbReference>
<dbReference type="PANTHER" id="PTHR33121">
    <property type="entry name" value="CYCLIC DI-GMP PHOSPHODIESTERASE PDEF"/>
    <property type="match status" value="1"/>
</dbReference>
<protein>
    <submittedName>
        <fullName evidence="3">Diguanylate cyclase</fullName>
    </submittedName>
</protein>
<evidence type="ECO:0000259" key="2">
    <source>
        <dbReference type="PROSITE" id="PS50883"/>
    </source>
</evidence>
<dbReference type="AlphaFoldDB" id="A0A0F4R2Q3"/>
<dbReference type="SUPFAM" id="SSF55073">
    <property type="entry name" value="Nucleotide cyclase"/>
    <property type="match status" value="1"/>
</dbReference>
<dbReference type="Gene3D" id="3.30.70.270">
    <property type="match status" value="1"/>
</dbReference>
<dbReference type="InterPro" id="IPR043128">
    <property type="entry name" value="Rev_trsase/Diguanyl_cyclase"/>
</dbReference>
<keyword evidence="4" id="KW-1185">Reference proteome</keyword>
<dbReference type="InterPro" id="IPR050706">
    <property type="entry name" value="Cyclic-di-GMP_PDE-like"/>
</dbReference>
<feature type="domain" description="EAL" evidence="2">
    <location>
        <begin position="272"/>
        <end position="531"/>
    </location>
</feature>
<dbReference type="PROSITE" id="PS50883">
    <property type="entry name" value="EAL"/>
    <property type="match status" value="1"/>
</dbReference>
<gene>
    <name evidence="3" type="ORF">TW77_01705</name>
</gene>
<dbReference type="InterPro" id="IPR001633">
    <property type="entry name" value="EAL_dom"/>
</dbReference>
<dbReference type="PATRIC" id="fig|43658.5.peg.354"/>
<dbReference type="InterPro" id="IPR029787">
    <property type="entry name" value="Nucleotide_cyclase"/>
</dbReference>
<comment type="caution">
    <text evidence="3">The sequence shown here is derived from an EMBL/GenBank/DDBJ whole genome shotgun (WGS) entry which is preliminary data.</text>
</comment>
<evidence type="ECO:0000313" key="4">
    <source>
        <dbReference type="Proteomes" id="UP000033452"/>
    </source>
</evidence>
<evidence type="ECO:0000313" key="3">
    <source>
        <dbReference type="EMBL" id="KJZ13072.1"/>
    </source>
</evidence>
<dbReference type="SUPFAM" id="SSF141868">
    <property type="entry name" value="EAL domain-like"/>
    <property type="match status" value="1"/>
</dbReference>